<evidence type="ECO:0000313" key="1">
    <source>
        <dbReference type="EMBL" id="MCW5321773.1"/>
    </source>
</evidence>
<evidence type="ECO:0000313" key="2">
    <source>
        <dbReference type="Proteomes" id="UP001208935"/>
    </source>
</evidence>
<dbReference type="EMBL" id="QZCW01000002">
    <property type="protein sequence ID" value="MCW5321773.1"/>
    <property type="molecule type" value="Genomic_DNA"/>
</dbReference>
<sequence>MVVDATTAQAVTLNVDPATSNDYWVQNNVGTWLNLTSTLYGGKMVIEGGRLRLDFPTPDGGPLDADGAAGHAPLSLMGQVLDSAHGGFWL</sequence>
<name>A0ABT3KTY6_9BURK</name>
<comment type="caution">
    <text evidence="1">The sequence shown here is derived from an EMBL/GenBank/DDBJ whole genome shotgun (WGS) entry which is preliminary data.</text>
</comment>
<accession>A0ABT3KTY6</accession>
<organism evidence="1 2">
    <name type="scientific">Verminephrobacter aporrectodeae subsp. tuberculatae</name>
    <dbReference type="NCBI Taxonomy" id="1110392"/>
    <lineage>
        <taxon>Bacteria</taxon>
        <taxon>Pseudomonadati</taxon>
        <taxon>Pseudomonadota</taxon>
        <taxon>Betaproteobacteria</taxon>
        <taxon>Burkholderiales</taxon>
        <taxon>Comamonadaceae</taxon>
        <taxon>Verminephrobacter</taxon>
    </lineage>
</organism>
<gene>
    <name evidence="1" type="ORF">D5039_11595</name>
</gene>
<keyword evidence="2" id="KW-1185">Reference proteome</keyword>
<proteinExistence type="predicted"/>
<protein>
    <submittedName>
        <fullName evidence="1">Uncharacterized protein</fullName>
    </submittedName>
</protein>
<reference evidence="2" key="1">
    <citation type="submission" date="2023-07" db="EMBL/GenBank/DDBJ databases">
        <title>Verminephrobacter genomes.</title>
        <authorList>
            <person name="Lund M.B."/>
        </authorList>
    </citation>
    <scope>NUCLEOTIDE SEQUENCE [LARGE SCALE GENOMIC DNA]</scope>
    <source>
        <strain evidence="2">AtM5-05</strain>
    </source>
</reference>
<dbReference type="Proteomes" id="UP001208935">
    <property type="component" value="Unassembled WGS sequence"/>
</dbReference>